<evidence type="ECO:0000313" key="5">
    <source>
        <dbReference type="EMBL" id="MBC8538575.1"/>
    </source>
</evidence>
<dbReference type="RefSeq" id="WP_249280313.1">
    <property type="nucleotide sequence ID" value="NZ_JACRSS010000002.1"/>
</dbReference>
<dbReference type="GO" id="GO:0016887">
    <property type="term" value="F:ATP hydrolysis activity"/>
    <property type="evidence" value="ECO:0007669"/>
    <property type="project" value="InterPro"/>
</dbReference>
<dbReference type="InterPro" id="IPR050153">
    <property type="entry name" value="Metal_Ion_Import_ABC"/>
</dbReference>
<dbReference type="SUPFAM" id="SSF52540">
    <property type="entry name" value="P-loop containing nucleoside triphosphate hydrolases"/>
    <property type="match status" value="1"/>
</dbReference>
<evidence type="ECO:0000256" key="1">
    <source>
        <dbReference type="ARBA" id="ARBA00022448"/>
    </source>
</evidence>
<evidence type="ECO:0000259" key="4">
    <source>
        <dbReference type="PROSITE" id="PS50893"/>
    </source>
</evidence>
<dbReference type="EMBL" id="JACRSS010000002">
    <property type="protein sequence ID" value="MBC8538575.1"/>
    <property type="molecule type" value="Genomic_DNA"/>
</dbReference>
<name>A0A926DK43_9FIRM</name>
<dbReference type="InterPro" id="IPR003439">
    <property type="entry name" value="ABC_transporter-like_ATP-bd"/>
</dbReference>
<gene>
    <name evidence="5" type="ORF">H8693_06470</name>
</gene>
<dbReference type="Proteomes" id="UP000617951">
    <property type="component" value="Unassembled WGS sequence"/>
</dbReference>
<dbReference type="SMART" id="SM00382">
    <property type="entry name" value="AAA"/>
    <property type="match status" value="1"/>
</dbReference>
<dbReference type="PROSITE" id="PS50893">
    <property type="entry name" value="ABC_TRANSPORTER_2"/>
    <property type="match status" value="1"/>
</dbReference>
<dbReference type="InterPro" id="IPR027417">
    <property type="entry name" value="P-loop_NTPase"/>
</dbReference>
<keyword evidence="6" id="KW-1185">Reference proteome</keyword>
<accession>A0A926DK43</accession>
<dbReference type="CDD" id="cd03214">
    <property type="entry name" value="ABC_Iron-Siderophores_B12_Hemin"/>
    <property type="match status" value="1"/>
</dbReference>
<proteinExistence type="predicted"/>
<keyword evidence="1" id="KW-0813">Transport</keyword>
<sequence>MKFEVKDGCFGYAAGEQVLDSICFSVKEPEIVSILGANGAGKTTLLKCMLGLLPWRSGASYLDGTDIRALRSREFWKKVGYVPQAKLSSFVYTIEEMVVLGRSSRLREWERPGKKDWEKVAEALETVGIAHLAKKLCNEVSGGEYQMAMIARALVSDPGLLVLDEPESNLDFKNQRLVLDTVARLCREKGIAAILNTHYPDHALDISQKALLLLPEGNALFGQTREILQEENLQRAFGIPVRIRQVELPEGEVTCVFPVAQKPGEPQT</sequence>
<dbReference type="PANTHER" id="PTHR42734:SF19">
    <property type="entry name" value="IRON COMPOUNDS ABC TRANSPORTER, ATP-BINDING PROTEIN"/>
    <property type="match status" value="1"/>
</dbReference>
<dbReference type="GO" id="GO:0005524">
    <property type="term" value="F:ATP binding"/>
    <property type="evidence" value="ECO:0007669"/>
    <property type="project" value="UniProtKB-KW"/>
</dbReference>
<evidence type="ECO:0000313" key="6">
    <source>
        <dbReference type="Proteomes" id="UP000617951"/>
    </source>
</evidence>
<dbReference type="InterPro" id="IPR003593">
    <property type="entry name" value="AAA+_ATPase"/>
</dbReference>
<dbReference type="AlphaFoldDB" id="A0A926DK43"/>
<protein>
    <submittedName>
        <fullName evidence="5">ABC transporter ATP-binding protein</fullName>
    </submittedName>
</protein>
<keyword evidence="3 5" id="KW-0067">ATP-binding</keyword>
<dbReference type="Pfam" id="PF00005">
    <property type="entry name" value="ABC_tran"/>
    <property type="match status" value="1"/>
</dbReference>
<dbReference type="Gene3D" id="3.40.50.300">
    <property type="entry name" value="P-loop containing nucleotide triphosphate hydrolases"/>
    <property type="match status" value="1"/>
</dbReference>
<organism evidence="5 6">
    <name type="scientific">Guopingia tenuis</name>
    <dbReference type="NCBI Taxonomy" id="2763656"/>
    <lineage>
        <taxon>Bacteria</taxon>
        <taxon>Bacillati</taxon>
        <taxon>Bacillota</taxon>
        <taxon>Clostridia</taxon>
        <taxon>Christensenellales</taxon>
        <taxon>Christensenellaceae</taxon>
        <taxon>Guopingia</taxon>
    </lineage>
</organism>
<comment type="caution">
    <text evidence="5">The sequence shown here is derived from an EMBL/GenBank/DDBJ whole genome shotgun (WGS) entry which is preliminary data.</text>
</comment>
<evidence type="ECO:0000256" key="2">
    <source>
        <dbReference type="ARBA" id="ARBA00022741"/>
    </source>
</evidence>
<dbReference type="FunFam" id="3.40.50.300:FF:000134">
    <property type="entry name" value="Iron-enterobactin ABC transporter ATP-binding protein"/>
    <property type="match status" value="1"/>
</dbReference>
<dbReference type="PANTHER" id="PTHR42734">
    <property type="entry name" value="METAL TRANSPORT SYSTEM ATP-BINDING PROTEIN TM_0124-RELATED"/>
    <property type="match status" value="1"/>
</dbReference>
<feature type="domain" description="ABC transporter" evidence="4">
    <location>
        <begin position="3"/>
        <end position="240"/>
    </location>
</feature>
<evidence type="ECO:0000256" key="3">
    <source>
        <dbReference type="ARBA" id="ARBA00022840"/>
    </source>
</evidence>
<keyword evidence="2" id="KW-0547">Nucleotide-binding</keyword>
<reference evidence="5" key="1">
    <citation type="submission" date="2020-08" db="EMBL/GenBank/DDBJ databases">
        <title>Genome public.</title>
        <authorList>
            <person name="Liu C."/>
            <person name="Sun Q."/>
        </authorList>
    </citation>
    <scope>NUCLEOTIDE SEQUENCE</scope>
    <source>
        <strain evidence="5">NSJ-63</strain>
    </source>
</reference>